<name>A0A6H5I9Y2_9HYME</name>
<keyword evidence="3" id="KW-1185">Reference proteome</keyword>
<dbReference type="EMBL" id="CADCXV010000711">
    <property type="protein sequence ID" value="CAB0033484.1"/>
    <property type="molecule type" value="Genomic_DNA"/>
</dbReference>
<sequence length="389" mass="45538">MYLRLGDQPYKRGGRIINSCSSNSSLVLQYHHHQQQQQQLWWQPHYYQHHRQYYHQQQHHHHLHYHHHHHHHHHHHYHYYGAAGRQRRVNRANTLAAVVSQQRHQQYQRRRRQRQRQQQQRRRRFHALPFRNNPQQDDHYRARSSRMSSSMKTRRLCAMTTSCNARAGAYHYLLPHMQVYVYAEAHYIYVAANLPCTQIVVESSSNSGSSYVVIRSRNELITFYLLIAGISRAQQVSNLSRETFVFNHRPSLSSSALWHCRLEKVFLFEVSARWLCARTPSSVAISGIDCHSLLLCVYHCCSMRKSTRAHWGIRNSISARRAQAETCNDCAGCTTASLQSTIAREVPTDISQALLVQGEIRKLEACVCGHSGERRRICVRASSNASFYV</sequence>
<accession>A0A6H5I9Y2</accession>
<dbReference type="Proteomes" id="UP000479190">
    <property type="component" value="Unassembled WGS sequence"/>
</dbReference>
<feature type="region of interest" description="Disordered" evidence="1">
    <location>
        <begin position="97"/>
        <end position="147"/>
    </location>
</feature>
<evidence type="ECO:0000256" key="1">
    <source>
        <dbReference type="SAM" id="MobiDB-lite"/>
    </source>
</evidence>
<gene>
    <name evidence="2" type="ORF">TBRA_LOCUS5390</name>
</gene>
<dbReference type="AlphaFoldDB" id="A0A6H5I9Y2"/>
<protein>
    <submittedName>
        <fullName evidence="2">Uncharacterized protein</fullName>
    </submittedName>
</protein>
<evidence type="ECO:0000313" key="3">
    <source>
        <dbReference type="Proteomes" id="UP000479190"/>
    </source>
</evidence>
<proteinExistence type="predicted"/>
<feature type="compositionally biased region" description="Basic residues" evidence="1">
    <location>
        <begin position="106"/>
        <end position="126"/>
    </location>
</feature>
<reference evidence="2 3" key="1">
    <citation type="submission" date="2020-02" db="EMBL/GenBank/DDBJ databases">
        <authorList>
            <person name="Ferguson B K."/>
        </authorList>
    </citation>
    <scope>NUCLEOTIDE SEQUENCE [LARGE SCALE GENOMIC DNA]</scope>
</reference>
<evidence type="ECO:0000313" key="2">
    <source>
        <dbReference type="EMBL" id="CAB0033484.1"/>
    </source>
</evidence>
<organism evidence="2 3">
    <name type="scientific">Trichogramma brassicae</name>
    <dbReference type="NCBI Taxonomy" id="86971"/>
    <lineage>
        <taxon>Eukaryota</taxon>
        <taxon>Metazoa</taxon>
        <taxon>Ecdysozoa</taxon>
        <taxon>Arthropoda</taxon>
        <taxon>Hexapoda</taxon>
        <taxon>Insecta</taxon>
        <taxon>Pterygota</taxon>
        <taxon>Neoptera</taxon>
        <taxon>Endopterygota</taxon>
        <taxon>Hymenoptera</taxon>
        <taxon>Apocrita</taxon>
        <taxon>Proctotrupomorpha</taxon>
        <taxon>Chalcidoidea</taxon>
        <taxon>Trichogrammatidae</taxon>
        <taxon>Trichogramma</taxon>
    </lineage>
</organism>